<sequence>MSDDDRPGSQGESGNPNSRLLTQRHMGLEQACLLDELAKSLESRKPPNFEDTRAIAVRHSLTYHPPEDPSLRKNEIDKRHLLALQDLIPPWCAARQDPEQQEPALESVMTQHAKSFPCANEALATCPEDDRWVYLMWSFQRFGRDGAMKVTGFGRHKTERLFQRTQVVIEKHLKSKKGRKP</sequence>
<evidence type="ECO:0000313" key="2">
    <source>
        <dbReference type="EMBL" id="MDR7327271.1"/>
    </source>
</evidence>
<gene>
    <name evidence="2" type="ORF">J2S44_007521</name>
</gene>
<feature type="region of interest" description="Disordered" evidence="1">
    <location>
        <begin position="1"/>
        <end position="24"/>
    </location>
</feature>
<dbReference type="RefSeq" id="WP_310424441.1">
    <property type="nucleotide sequence ID" value="NZ_JAVDYC010000001.1"/>
</dbReference>
<comment type="caution">
    <text evidence="2">The sequence shown here is derived from an EMBL/GenBank/DDBJ whole genome shotgun (WGS) entry which is preliminary data.</text>
</comment>
<dbReference type="AlphaFoldDB" id="A0AAE3ZWU1"/>
<proteinExistence type="predicted"/>
<name>A0AAE3ZWU1_9ACTN</name>
<dbReference type="EMBL" id="JAVDYC010000001">
    <property type="protein sequence ID" value="MDR7327271.1"/>
    <property type="molecule type" value="Genomic_DNA"/>
</dbReference>
<accession>A0AAE3ZWU1</accession>
<feature type="compositionally biased region" description="Polar residues" evidence="1">
    <location>
        <begin position="10"/>
        <end position="21"/>
    </location>
</feature>
<organism evidence="2 3">
    <name type="scientific">Catenuloplanes niger</name>
    <dbReference type="NCBI Taxonomy" id="587534"/>
    <lineage>
        <taxon>Bacteria</taxon>
        <taxon>Bacillati</taxon>
        <taxon>Actinomycetota</taxon>
        <taxon>Actinomycetes</taxon>
        <taxon>Micromonosporales</taxon>
        <taxon>Micromonosporaceae</taxon>
        <taxon>Catenuloplanes</taxon>
    </lineage>
</organism>
<evidence type="ECO:0000256" key="1">
    <source>
        <dbReference type="SAM" id="MobiDB-lite"/>
    </source>
</evidence>
<dbReference type="Proteomes" id="UP001183629">
    <property type="component" value="Unassembled WGS sequence"/>
</dbReference>
<evidence type="ECO:0000313" key="3">
    <source>
        <dbReference type="Proteomes" id="UP001183629"/>
    </source>
</evidence>
<protein>
    <submittedName>
        <fullName evidence="2">Uncharacterized protein</fullName>
    </submittedName>
</protein>
<reference evidence="2 3" key="1">
    <citation type="submission" date="2023-07" db="EMBL/GenBank/DDBJ databases">
        <title>Sequencing the genomes of 1000 actinobacteria strains.</title>
        <authorList>
            <person name="Klenk H.-P."/>
        </authorList>
    </citation>
    <scope>NUCLEOTIDE SEQUENCE [LARGE SCALE GENOMIC DNA]</scope>
    <source>
        <strain evidence="2 3">DSM 44711</strain>
    </source>
</reference>
<keyword evidence="3" id="KW-1185">Reference proteome</keyword>